<evidence type="ECO:0000256" key="1">
    <source>
        <dbReference type="SAM" id="MobiDB-lite"/>
    </source>
</evidence>
<protein>
    <submittedName>
        <fullName evidence="2">Uncharacterized protein</fullName>
    </submittedName>
</protein>
<sequence>MSVKDLGSNFTESPKCSDASSRNSVAPTPTAGTLEYEPIAGNLSVIETFKREFFSAKRLYQLDGILRNLDWAVAFQIEALLRNALLHTDELFEQFLPRINQQCRKKGSAYTGRFLQEFQRILRIKDGRESPLACFERILWSFVDNPISFILAKSIAFIVCSITLGA</sequence>
<dbReference type="Proteomes" id="UP001218188">
    <property type="component" value="Unassembled WGS sequence"/>
</dbReference>
<proteinExistence type="predicted"/>
<dbReference type="AlphaFoldDB" id="A0AAD6TLF9"/>
<accession>A0AAD6TLF9</accession>
<reference evidence="2" key="1">
    <citation type="submission" date="2023-03" db="EMBL/GenBank/DDBJ databases">
        <title>Massive genome expansion in bonnet fungi (Mycena s.s.) driven by repeated elements and novel gene families across ecological guilds.</title>
        <authorList>
            <consortium name="Lawrence Berkeley National Laboratory"/>
            <person name="Harder C.B."/>
            <person name="Miyauchi S."/>
            <person name="Viragh M."/>
            <person name="Kuo A."/>
            <person name="Thoen E."/>
            <person name="Andreopoulos B."/>
            <person name="Lu D."/>
            <person name="Skrede I."/>
            <person name="Drula E."/>
            <person name="Henrissat B."/>
            <person name="Morin E."/>
            <person name="Kohler A."/>
            <person name="Barry K."/>
            <person name="LaButti K."/>
            <person name="Morin E."/>
            <person name="Salamov A."/>
            <person name="Lipzen A."/>
            <person name="Mereny Z."/>
            <person name="Hegedus B."/>
            <person name="Baldrian P."/>
            <person name="Stursova M."/>
            <person name="Weitz H."/>
            <person name="Taylor A."/>
            <person name="Grigoriev I.V."/>
            <person name="Nagy L.G."/>
            <person name="Martin F."/>
            <person name="Kauserud H."/>
        </authorList>
    </citation>
    <scope>NUCLEOTIDE SEQUENCE</scope>
    <source>
        <strain evidence="2">CBHHK200</strain>
    </source>
</reference>
<gene>
    <name evidence="2" type="ORF">C8F04DRAFT_1227154</name>
</gene>
<feature type="compositionally biased region" description="Polar residues" evidence="1">
    <location>
        <begin position="8"/>
        <end position="31"/>
    </location>
</feature>
<keyword evidence="3" id="KW-1185">Reference proteome</keyword>
<comment type="caution">
    <text evidence="2">The sequence shown here is derived from an EMBL/GenBank/DDBJ whole genome shotgun (WGS) entry which is preliminary data.</text>
</comment>
<evidence type="ECO:0000313" key="2">
    <source>
        <dbReference type="EMBL" id="KAJ7047035.1"/>
    </source>
</evidence>
<dbReference type="EMBL" id="JARJCM010000002">
    <property type="protein sequence ID" value="KAJ7047035.1"/>
    <property type="molecule type" value="Genomic_DNA"/>
</dbReference>
<evidence type="ECO:0000313" key="3">
    <source>
        <dbReference type="Proteomes" id="UP001218188"/>
    </source>
</evidence>
<organism evidence="2 3">
    <name type="scientific">Mycena alexandri</name>
    <dbReference type="NCBI Taxonomy" id="1745969"/>
    <lineage>
        <taxon>Eukaryota</taxon>
        <taxon>Fungi</taxon>
        <taxon>Dikarya</taxon>
        <taxon>Basidiomycota</taxon>
        <taxon>Agaricomycotina</taxon>
        <taxon>Agaricomycetes</taxon>
        <taxon>Agaricomycetidae</taxon>
        <taxon>Agaricales</taxon>
        <taxon>Marasmiineae</taxon>
        <taxon>Mycenaceae</taxon>
        <taxon>Mycena</taxon>
    </lineage>
</organism>
<name>A0AAD6TLF9_9AGAR</name>
<feature type="region of interest" description="Disordered" evidence="1">
    <location>
        <begin position="1"/>
        <end position="31"/>
    </location>
</feature>